<accession>A0ABN9HJI5</accession>
<evidence type="ECO:0000313" key="4">
    <source>
        <dbReference type="Proteomes" id="UP001162483"/>
    </source>
</evidence>
<dbReference type="Proteomes" id="UP001162483">
    <property type="component" value="Unassembled WGS sequence"/>
</dbReference>
<feature type="domain" description="Activity-regulated cytoskeleton-associated protein N-terminal" evidence="2">
    <location>
        <begin position="42"/>
        <end position="128"/>
    </location>
</feature>
<feature type="region of interest" description="Disordered" evidence="1">
    <location>
        <begin position="155"/>
        <end position="177"/>
    </location>
</feature>
<dbReference type="PRINTS" id="PR02027">
    <property type="entry name" value="ARCARG31"/>
</dbReference>
<dbReference type="PANTHER" id="PTHR15962:SF0">
    <property type="entry name" value="ACTIVITY-REGULATED CYTOSKELETON-ASSOCIATED PROTEIN"/>
    <property type="match status" value="1"/>
</dbReference>
<dbReference type="Pfam" id="PF19284">
    <property type="entry name" value="Arc_MA"/>
    <property type="match status" value="1"/>
</dbReference>
<sequence>MAASLALSGVVAPALTLPEQTVALQIGTCSPAEMLDRVRKTQVYILSGVSKQVESELKGFKRSVQRLNANMTDQSPLVGIQRWKRSIKACLLRCQDTLVNLERWVKREMNSWRGVFSRFEKMVVKEEKPRRSFYGERSEKDKEAEAAQVAQEVLDNPNPYAPTPPCSPPPPAPALPSQACQQHHWVVISVDILSPPEFDANMSEDPRDFLVNLEKYFKTQWVE</sequence>
<comment type="caution">
    <text evidence="3">The sequence shown here is derived from an EMBL/GenBank/DDBJ whole genome shotgun (WGS) entry which is preliminary data.</text>
</comment>
<name>A0ABN9HJI5_9NEOB</name>
<proteinExistence type="predicted"/>
<keyword evidence="4" id="KW-1185">Reference proteome</keyword>
<feature type="compositionally biased region" description="Pro residues" evidence="1">
    <location>
        <begin position="159"/>
        <end position="174"/>
    </location>
</feature>
<evidence type="ECO:0000259" key="2">
    <source>
        <dbReference type="Pfam" id="PF19284"/>
    </source>
</evidence>
<evidence type="ECO:0000256" key="1">
    <source>
        <dbReference type="SAM" id="MobiDB-lite"/>
    </source>
</evidence>
<dbReference type="PANTHER" id="PTHR15962">
    <property type="entry name" value="ACTIVITY-REGULATED CYTOSKELETON-ASSOCIATED PROTEIN"/>
    <property type="match status" value="1"/>
</dbReference>
<dbReference type="InterPro" id="IPR045557">
    <property type="entry name" value="Arc_N"/>
</dbReference>
<protein>
    <recommendedName>
        <fullName evidence="2">Activity-regulated cytoskeleton-associated protein N-terminal domain-containing protein</fullName>
    </recommendedName>
</protein>
<dbReference type="EMBL" id="CATNWA010020759">
    <property type="protein sequence ID" value="CAI9619788.1"/>
    <property type="molecule type" value="Genomic_DNA"/>
</dbReference>
<dbReference type="InterPro" id="IPR023263">
    <property type="entry name" value="Arc"/>
</dbReference>
<reference evidence="3" key="1">
    <citation type="submission" date="2023-05" db="EMBL/GenBank/DDBJ databases">
        <authorList>
            <person name="Stuckert A."/>
        </authorList>
    </citation>
    <scope>NUCLEOTIDE SEQUENCE</scope>
</reference>
<evidence type="ECO:0000313" key="3">
    <source>
        <dbReference type="EMBL" id="CAI9619788.1"/>
    </source>
</evidence>
<organism evidence="3 4">
    <name type="scientific">Staurois parvus</name>
    <dbReference type="NCBI Taxonomy" id="386267"/>
    <lineage>
        <taxon>Eukaryota</taxon>
        <taxon>Metazoa</taxon>
        <taxon>Chordata</taxon>
        <taxon>Craniata</taxon>
        <taxon>Vertebrata</taxon>
        <taxon>Euteleostomi</taxon>
        <taxon>Amphibia</taxon>
        <taxon>Batrachia</taxon>
        <taxon>Anura</taxon>
        <taxon>Neobatrachia</taxon>
        <taxon>Ranoidea</taxon>
        <taxon>Ranidae</taxon>
        <taxon>Staurois</taxon>
    </lineage>
</organism>
<gene>
    <name evidence="3" type="ORF">SPARVUS_LOCUS15890472</name>
</gene>